<accession>A0A0A9WIE6</accession>
<evidence type="ECO:0000313" key="1">
    <source>
        <dbReference type="EMBL" id="JAG07176.1"/>
    </source>
</evidence>
<feature type="non-terminal residue" evidence="1">
    <location>
        <position position="1"/>
    </location>
</feature>
<dbReference type="EMBL" id="GBHO01036428">
    <property type="protein sequence ID" value="JAG07176.1"/>
    <property type="molecule type" value="Transcribed_RNA"/>
</dbReference>
<reference evidence="1" key="1">
    <citation type="journal article" date="2014" name="PLoS ONE">
        <title>Transcriptome-Based Identification of ABC Transporters in the Western Tarnished Plant Bug Lygus hesperus.</title>
        <authorList>
            <person name="Hull J.J."/>
            <person name="Chaney K."/>
            <person name="Geib S.M."/>
            <person name="Fabrick J.A."/>
            <person name="Brent C.S."/>
            <person name="Walsh D."/>
            <person name="Lavine L.C."/>
        </authorList>
    </citation>
    <scope>NUCLEOTIDE SEQUENCE</scope>
</reference>
<proteinExistence type="predicted"/>
<organism evidence="1">
    <name type="scientific">Lygus hesperus</name>
    <name type="common">Western plant bug</name>
    <dbReference type="NCBI Taxonomy" id="30085"/>
    <lineage>
        <taxon>Eukaryota</taxon>
        <taxon>Metazoa</taxon>
        <taxon>Ecdysozoa</taxon>
        <taxon>Arthropoda</taxon>
        <taxon>Hexapoda</taxon>
        <taxon>Insecta</taxon>
        <taxon>Pterygota</taxon>
        <taxon>Neoptera</taxon>
        <taxon>Paraneoptera</taxon>
        <taxon>Hemiptera</taxon>
        <taxon>Heteroptera</taxon>
        <taxon>Panheteroptera</taxon>
        <taxon>Cimicomorpha</taxon>
        <taxon>Miridae</taxon>
        <taxon>Mirini</taxon>
        <taxon>Lygus</taxon>
    </lineage>
</organism>
<sequence length="108" mass="12617">PFKLPTHYNDAFEIHVAGTKTRYKSIGVETTGSRETSADHTNTRIEKVVRMETELCDGLETEEDTAPTWRTFEILLRYPTMDTSSRQYNRICSVRFNPYKHKNSELRT</sequence>
<reference evidence="1" key="2">
    <citation type="submission" date="2014-07" db="EMBL/GenBank/DDBJ databases">
        <authorList>
            <person name="Hull J."/>
        </authorList>
    </citation>
    <scope>NUCLEOTIDE SEQUENCE</scope>
</reference>
<name>A0A0A9WIE6_LYGHE</name>
<gene>
    <name evidence="1" type="primary">sf3b3_0</name>
    <name evidence="1" type="ORF">CM83_5701</name>
</gene>
<dbReference type="AlphaFoldDB" id="A0A0A9WIE6"/>
<protein>
    <submittedName>
        <fullName evidence="1">Splicing factor 3B subunit 3</fullName>
    </submittedName>
</protein>